<feature type="repeat" description="ANK" evidence="1">
    <location>
        <begin position="203"/>
        <end position="236"/>
    </location>
</feature>
<dbReference type="SUPFAM" id="SSF48403">
    <property type="entry name" value="Ankyrin repeat"/>
    <property type="match status" value="1"/>
</dbReference>
<dbReference type="AlphaFoldDB" id="A0A913YAT7"/>
<evidence type="ECO:0000313" key="4">
    <source>
        <dbReference type="Proteomes" id="UP000887567"/>
    </source>
</evidence>
<dbReference type="InterPro" id="IPR036770">
    <property type="entry name" value="Ankyrin_rpt-contain_sf"/>
</dbReference>
<dbReference type="Proteomes" id="UP000887567">
    <property type="component" value="Unplaced"/>
</dbReference>
<dbReference type="KEGG" id="epa:114574167"/>
<dbReference type="Pfam" id="PF12796">
    <property type="entry name" value="Ank_2"/>
    <property type="match status" value="2"/>
</dbReference>
<dbReference type="PANTHER" id="PTHR24133">
    <property type="entry name" value="ANKYRIN DOMAIN-CONTAINING"/>
    <property type="match status" value="1"/>
</dbReference>
<keyword evidence="1" id="KW-0040">ANK repeat</keyword>
<dbReference type="EnsemblMetazoa" id="XM_021061266.2">
    <property type="protein sequence ID" value="XP_020916925.1"/>
    <property type="gene ID" value="LOC114574167"/>
</dbReference>
<dbReference type="SUPFAM" id="SSF158235">
    <property type="entry name" value="SOCS box-like"/>
    <property type="match status" value="1"/>
</dbReference>
<dbReference type="OMA" id="MMLGTRA"/>
<dbReference type="SMART" id="SM00248">
    <property type="entry name" value="ANK"/>
    <property type="match status" value="6"/>
</dbReference>
<dbReference type="OrthoDB" id="5950161at2759"/>
<evidence type="ECO:0000259" key="2">
    <source>
        <dbReference type="PROSITE" id="PS50225"/>
    </source>
</evidence>
<feature type="repeat" description="ANK" evidence="1">
    <location>
        <begin position="103"/>
        <end position="135"/>
    </location>
</feature>
<feature type="domain" description="SOCS box" evidence="2">
    <location>
        <begin position="267"/>
        <end position="320"/>
    </location>
</feature>
<dbReference type="InterPro" id="IPR052391">
    <property type="entry name" value="E3_Ligase-Neurotoxin"/>
</dbReference>
<dbReference type="InterPro" id="IPR001496">
    <property type="entry name" value="SOCS_box"/>
</dbReference>
<accession>A0A913YAT7</accession>
<protein>
    <recommendedName>
        <fullName evidence="2">SOCS box domain-containing protein</fullName>
    </recommendedName>
</protein>
<dbReference type="Pfam" id="PF07525">
    <property type="entry name" value="SOCS_box"/>
    <property type="match status" value="1"/>
</dbReference>
<keyword evidence="4" id="KW-1185">Reference proteome</keyword>
<dbReference type="InterPro" id="IPR036036">
    <property type="entry name" value="SOCS_box-like_dom_sf"/>
</dbReference>
<evidence type="ECO:0000313" key="3">
    <source>
        <dbReference type="EnsemblMetazoa" id="XP_020916925.1"/>
    </source>
</evidence>
<proteinExistence type="predicted"/>
<dbReference type="Gene3D" id="1.25.40.20">
    <property type="entry name" value="Ankyrin repeat-containing domain"/>
    <property type="match status" value="3"/>
</dbReference>
<reference evidence="3" key="1">
    <citation type="submission" date="2022-11" db="UniProtKB">
        <authorList>
            <consortium name="EnsemblMetazoa"/>
        </authorList>
    </citation>
    <scope>IDENTIFICATION</scope>
</reference>
<name>A0A913YAT7_EXADI</name>
<dbReference type="Gene3D" id="1.10.750.20">
    <property type="entry name" value="SOCS box"/>
    <property type="match status" value="1"/>
</dbReference>
<dbReference type="InterPro" id="IPR002110">
    <property type="entry name" value="Ankyrin_rpt"/>
</dbReference>
<dbReference type="GO" id="GO:0035556">
    <property type="term" value="P:intracellular signal transduction"/>
    <property type="evidence" value="ECO:0007669"/>
    <property type="project" value="InterPro"/>
</dbReference>
<dbReference type="PROSITE" id="PS50088">
    <property type="entry name" value="ANK_REPEAT"/>
    <property type="match status" value="6"/>
</dbReference>
<dbReference type="PANTHER" id="PTHR24133:SF40">
    <property type="entry name" value="ANKYRIN REPEAT DOMAIN 44"/>
    <property type="match status" value="1"/>
</dbReference>
<dbReference type="SMART" id="SM00969">
    <property type="entry name" value="SOCS_box"/>
    <property type="match status" value="1"/>
</dbReference>
<dbReference type="GeneID" id="114574167"/>
<evidence type="ECO:0000256" key="1">
    <source>
        <dbReference type="PROSITE-ProRule" id="PRU00023"/>
    </source>
</evidence>
<sequence>MGQRYTLFFTAREGREEDLKWALTERNISPDLRDPETKYTALHVAASKGRAECVRLLIDAGATVNAREKDGLTPLHLAVYHGYAKCVKILIEYGADVNSTSRFGSTPLHQAAYFGHLTCAQVLLQNGALVGVEEAWGQTPLYLAAQRAHSNVIQLLLEYNASVIQTDKAHYKTALHVACEAQSIACVQFLLDAGASPNVQCSSGRTPMHEVVTGEEVEALSYLLIEYGARCDIQDQNECSAINCLEGLVLRYSNSSNIEQYNKYQKLLGYIHKTQGQPKTLMQMCRIELRRHLSPSNLYIVTELDIPERLKNYILYIVHDKSVS</sequence>
<feature type="repeat" description="ANK" evidence="1">
    <location>
        <begin position="170"/>
        <end position="202"/>
    </location>
</feature>
<dbReference type="CDD" id="cd03716">
    <property type="entry name" value="SOCS_ASB_like"/>
    <property type="match status" value="1"/>
</dbReference>
<dbReference type="PROSITE" id="PS50297">
    <property type="entry name" value="ANK_REP_REGION"/>
    <property type="match status" value="6"/>
</dbReference>
<feature type="repeat" description="ANK" evidence="1">
    <location>
        <begin position="37"/>
        <end position="69"/>
    </location>
</feature>
<dbReference type="PRINTS" id="PR01415">
    <property type="entry name" value="ANKYRIN"/>
</dbReference>
<dbReference type="PROSITE" id="PS50225">
    <property type="entry name" value="SOCS"/>
    <property type="match status" value="1"/>
</dbReference>
<dbReference type="RefSeq" id="XP_020916925.1">
    <property type="nucleotide sequence ID" value="XM_021061266.2"/>
</dbReference>
<feature type="repeat" description="ANK" evidence="1">
    <location>
        <begin position="70"/>
        <end position="102"/>
    </location>
</feature>
<dbReference type="Pfam" id="PF13637">
    <property type="entry name" value="Ank_4"/>
    <property type="match status" value="1"/>
</dbReference>
<organism evidence="3 4">
    <name type="scientific">Exaiptasia diaphana</name>
    <name type="common">Tropical sea anemone</name>
    <name type="synonym">Aiptasia pulchella</name>
    <dbReference type="NCBI Taxonomy" id="2652724"/>
    <lineage>
        <taxon>Eukaryota</taxon>
        <taxon>Metazoa</taxon>
        <taxon>Cnidaria</taxon>
        <taxon>Anthozoa</taxon>
        <taxon>Hexacorallia</taxon>
        <taxon>Actiniaria</taxon>
        <taxon>Aiptasiidae</taxon>
        <taxon>Exaiptasia</taxon>
    </lineage>
</organism>
<feature type="repeat" description="ANK" evidence="1">
    <location>
        <begin position="136"/>
        <end position="168"/>
    </location>
</feature>